<proteinExistence type="predicted"/>
<organism evidence="1">
    <name type="scientific">Homalodisca liturata</name>
    <dbReference type="NCBI Taxonomy" id="320908"/>
    <lineage>
        <taxon>Eukaryota</taxon>
        <taxon>Metazoa</taxon>
        <taxon>Ecdysozoa</taxon>
        <taxon>Arthropoda</taxon>
        <taxon>Hexapoda</taxon>
        <taxon>Insecta</taxon>
        <taxon>Pterygota</taxon>
        <taxon>Neoptera</taxon>
        <taxon>Paraneoptera</taxon>
        <taxon>Hemiptera</taxon>
        <taxon>Auchenorrhyncha</taxon>
        <taxon>Membracoidea</taxon>
        <taxon>Cicadellidae</taxon>
        <taxon>Cicadellinae</taxon>
        <taxon>Proconiini</taxon>
        <taxon>Homalodisca</taxon>
    </lineage>
</organism>
<feature type="non-terminal residue" evidence="1">
    <location>
        <position position="99"/>
    </location>
</feature>
<sequence length="99" mass="11224">FRVNKDTGEIFVEDPLKLRPRRIKVLVDDGKHQDSALVEILLRKREPSVIRFQKDIYHAAVLENSTKTSVVTVVSVLGSRINEDIHFSLLNPSPNFSIG</sequence>
<dbReference type="EMBL" id="GECU01017697">
    <property type="protein sequence ID" value="JAS90009.1"/>
    <property type="molecule type" value="Transcribed_RNA"/>
</dbReference>
<evidence type="ECO:0008006" key="2">
    <source>
        <dbReference type="Google" id="ProtNLM"/>
    </source>
</evidence>
<evidence type="ECO:0000313" key="1">
    <source>
        <dbReference type="EMBL" id="JAS90009.1"/>
    </source>
</evidence>
<protein>
    <recommendedName>
        <fullName evidence="2">Cadherin domain-containing protein</fullName>
    </recommendedName>
</protein>
<reference evidence="1" key="1">
    <citation type="submission" date="2015-11" db="EMBL/GenBank/DDBJ databases">
        <title>De novo transcriptome assembly of four potential Pierce s Disease insect vectors from Arizona vineyards.</title>
        <authorList>
            <person name="Tassone E.E."/>
        </authorList>
    </citation>
    <scope>NUCLEOTIDE SEQUENCE</scope>
</reference>
<accession>A0A1B6ISV3</accession>
<gene>
    <name evidence="1" type="ORF">g.59241</name>
</gene>
<dbReference type="AlphaFoldDB" id="A0A1B6ISV3"/>
<name>A0A1B6ISV3_9HEMI</name>
<feature type="non-terminal residue" evidence="1">
    <location>
        <position position="1"/>
    </location>
</feature>